<gene>
    <name evidence="3" type="ORF">UR52_C0001G0007</name>
</gene>
<evidence type="ECO:0000313" key="4">
    <source>
        <dbReference type="Proteomes" id="UP000034176"/>
    </source>
</evidence>
<dbReference type="AlphaFoldDB" id="A0A0G0DXN9"/>
<proteinExistence type="predicted"/>
<evidence type="ECO:0000259" key="2">
    <source>
        <dbReference type="Pfam" id="PF00534"/>
    </source>
</evidence>
<dbReference type="STRING" id="1618434.UR52_C0001G0007"/>
<dbReference type="FunFam" id="3.40.50.2000:FF:000119">
    <property type="entry name" value="Glycosyl transferase group 1"/>
    <property type="match status" value="1"/>
</dbReference>
<accession>A0A0G0DXN9</accession>
<reference evidence="3 4" key="1">
    <citation type="journal article" date="2015" name="Nature">
        <title>rRNA introns, odd ribosomes, and small enigmatic genomes across a large radiation of phyla.</title>
        <authorList>
            <person name="Brown C.T."/>
            <person name="Hug L.A."/>
            <person name="Thomas B.C."/>
            <person name="Sharon I."/>
            <person name="Castelle C.J."/>
            <person name="Singh A."/>
            <person name="Wilkins M.J."/>
            <person name="Williams K.H."/>
            <person name="Banfield J.F."/>
        </authorList>
    </citation>
    <scope>NUCLEOTIDE SEQUENCE [LARGE SCALE GENOMIC DNA]</scope>
</reference>
<sequence length="366" mass="42239">MNIGIDGYEANIAQRVGIGQYAYQLLSEIYKLDDINQYTIFLPNNPLTDMPKPRTGWTYKIGRSGSFWTIRQLPGLIKSIKLDRFFSPTHYCPWFTNLPKFISIMDLSYLKYPKMFKIKDLIQLRYLTAYSIKHAQKVFTISEYSKKEIIEQYNYPKDNIIVTYPGVNKVYTKINKFLAQKPEIFNKYNISKRFILFVGTLQPRKNISRLIQAFKSIESDLQLVLIGKKGWLYESILAQINKENTNNKIIYIDYIEENELAYLYSQAICLVLPSLFEGFGMPVVEAMSMGCPVVVSNNSSLPEIAQNAGIYVNPLKTEDIGKGILKAVKLTPEERSKLINQNYKQAQKFTWENCAKKTIEVITADI</sequence>
<protein>
    <submittedName>
        <fullName evidence="3">Glycosyl transferase, group 1 family protein</fullName>
    </submittedName>
</protein>
<evidence type="ECO:0000313" key="3">
    <source>
        <dbReference type="EMBL" id="KKP59927.1"/>
    </source>
</evidence>
<dbReference type="Gene3D" id="3.40.50.2000">
    <property type="entry name" value="Glycogen Phosphorylase B"/>
    <property type="match status" value="2"/>
</dbReference>
<dbReference type="InterPro" id="IPR001296">
    <property type="entry name" value="Glyco_trans_1"/>
</dbReference>
<keyword evidence="1 3" id="KW-0808">Transferase</keyword>
<dbReference type="CDD" id="cd03809">
    <property type="entry name" value="GT4_MtfB-like"/>
    <property type="match status" value="1"/>
</dbReference>
<dbReference type="GO" id="GO:0016757">
    <property type="term" value="F:glycosyltransferase activity"/>
    <property type="evidence" value="ECO:0007669"/>
    <property type="project" value="InterPro"/>
</dbReference>
<dbReference type="SUPFAM" id="SSF53756">
    <property type="entry name" value="UDP-Glycosyltransferase/glycogen phosphorylase"/>
    <property type="match status" value="1"/>
</dbReference>
<name>A0A0G0DXN9_9BACT</name>
<dbReference type="Pfam" id="PF00534">
    <property type="entry name" value="Glycos_transf_1"/>
    <property type="match status" value="1"/>
</dbReference>
<organism evidence="3 4">
    <name type="scientific">Candidatus Gottesmanbacteria bacterium GW2011_GWA1_34_13</name>
    <dbReference type="NCBI Taxonomy" id="1618434"/>
    <lineage>
        <taxon>Bacteria</taxon>
        <taxon>Candidatus Gottesmaniibacteriota</taxon>
    </lineage>
</organism>
<dbReference type="Proteomes" id="UP000034176">
    <property type="component" value="Unassembled WGS sequence"/>
</dbReference>
<comment type="caution">
    <text evidence="3">The sequence shown here is derived from an EMBL/GenBank/DDBJ whole genome shotgun (WGS) entry which is preliminary data.</text>
</comment>
<dbReference type="EMBL" id="LBPN01000001">
    <property type="protein sequence ID" value="KKP59927.1"/>
    <property type="molecule type" value="Genomic_DNA"/>
</dbReference>
<dbReference type="GO" id="GO:0009103">
    <property type="term" value="P:lipopolysaccharide biosynthetic process"/>
    <property type="evidence" value="ECO:0007669"/>
    <property type="project" value="TreeGrafter"/>
</dbReference>
<feature type="domain" description="Glycosyl transferase family 1" evidence="2">
    <location>
        <begin position="181"/>
        <end position="344"/>
    </location>
</feature>
<evidence type="ECO:0000256" key="1">
    <source>
        <dbReference type="ARBA" id="ARBA00022679"/>
    </source>
</evidence>
<dbReference type="PANTHER" id="PTHR46401:SF2">
    <property type="entry name" value="GLYCOSYLTRANSFERASE WBBK-RELATED"/>
    <property type="match status" value="1"/>
</dbReference>
<dbReference type="PANTHER" id="PTHR46401">
    <property type="entry name" value="GLYCOSYLTRANSFERASE WBBK-RELATED"/>
    <property type="match status" value="1"/>
</dbReference>